<feature type="region of interest" description="Disordered" evidence="1">
    <location>
        <begin position="565"/>
        <end position="596"/>
    </location>
</feature>
<protein>
    <recommendedName>
        <fullName evidence="2">CxC2-like cysteine cluster KDZ transposase-associated domain-containing protein</fullName>
    </recommendedName>
</protein>
<accession>A0A5C3NQH3</accession>
<dbReference type="PANTHER" id="PTHR33096">
    <property type="entry name" value="CXC2 DOMAIN-CONTAINING PROTEIN"/>
    <property type="match status" value="1"/>
</dbReference>
<dbReference type="Proteomes" id="UP000308197">
    <property type="component" value="Unassembled WGS sequence"/>
</dbReference>
<name>A0A5C3NQH3_9APHY</name>
<dbReference type="EMBL" id="ML212090">
    <property type="protein sequence ID" value="TFK79292.1"/>
    <property type="molecule type" value="Genomic_DNA"/>
</dbReference>
<dbReference type="PANTHER" id="PTHR33096:SF1">
    <property type="entry name" value="CXC1-LIKE CYSTEINE CLUSTER ASSOCIATED WITH KDZ TRANSPOSASES DOMAIN-CONTAINING PROTEIN"/>
    <property type="match status" value="1"/>
</dbReference>
<feature type="non-terminal residue" evidence="3">
    <location>
        <position position="1"/>
    </location>
</feature>
<proteinExistence type="predicted"/>
<organism evidence="3 4">
    <name type="scientific">Polyporus arcularius HHB13444</name>
    <dbReference type="NCBI Taxonomy" id="1314778"/>
    <lineage>
        <taxon>Eukaryota</taxon>
        <taxon>Fungi</taxon>
        <taxon>Dikarya</taxon>
        <taxon>Basidiomycota</taxon>
        <taxon>Agaricomycotina</taxon>
        <taxon>Agaricomycetes</taxon>
        <taxon>Polyporales</taxon>
        <taxon>Polyporaceae</taxon>
        <taxon>Polyporus</taxon>
    </lineage>
</organism>
<feature type="compositionally biased region" description="Basic and acidic residues" evidence="1">
    <location>
        <begin position="566"/>
        <end position="576"/>
    </location>
</feature>
<evidence type="ECO:0000256" key="1">
    <source>
        <dbReference type="SAM" id="MobiDB-lite"/>
    </source>
</evidence>
<evidence type="ECO:0000313" key="4">
    <source>
        <dbReference type="Proteomes" id="UP000308197"/>
    </source>
</evidence>
<dbReference type="InParanoid" id="A0A5C3NQH3"/>
<sequence>LTITHEHGINEFDVHFCACPAPLVAVEQPIQLLSFGLFPGTWSQPLAAFTINGLRDYHLLSLQAQMSVHDYIKYLQRSTDNVASDVVPERDRELNNTMREFMFLRTTRRAGVDPVEKLEPRSVAINCPACPQPDMNMDPNWQSRPDDQSHLDMHFNTVDGNFQASLKNKNFDESDYSLSNGAAYFVEQNDFKEYKSKVRPPKKEDTTCQRFGAMGYSRFGGRVSGTVGLSCARHMFMLPCGSVDLDRGEAFCWVDYCMCSGLQRWLCLKRMSNGYDINCQYRKKFCIRIQDIQKRFPHLSTIRVKLFPWTLPAIGKFHAPAHTASCRCKYSYNYLPGVGMTDGEAAERIWAILNNLASRTKEMSPGHRHDIMNDFYSDMNVRRLHAIGDLLWRRYLRAVSHRAQAKEHLDELEESIPEQHVQDWRDEEKQWQERVFHLQEDIDFESPYELRPDNVLSDKDILLKVTRERGLNGQTVASIISVVQRGVSLQMEREELLDILDRSDEPEAHSDLALRCQQYHTELQRWDTLRETYFTPVVQEACTIVEDAVRDNQAARFARDAALISQDERRGTRPADPDLAEQLSRTNGLPPPRSSKDQCASWIDVFENSVTLPSSYHSLVLEQALMRQLVNIETDFRRPEAERVLEDIKTSIIAREVFKLQKKKAPGKGMTLRTQSAIGKVNEEIRAAANMYRRHWVSLRALGMPLEEPYLRRLVDADLEHFDVSLDRDLGKSQRAVSWLWDNFSFVDSEQDPRYQTFYNDARKVHWFRSSAQYARWKEEVEILLEEMRRTIRFFVFWERWWLARSEAKEAAGERGEAAYDRRQAYRYTRLFDRAKETFKSVVDAVSTSTYAAQGPCADSLHQDSVANGASEIDP</sequence>
<dbReference type="InterPro" id="IPR041457">
    <property type="entry name" value="CxC2_KDZ-assoc"/>
</dbReference>
<dbReference type="Pfam" id="PF18803">
    <property type="entry name" value="CxC2"/>
    <property type="match status" value="1"/>
</dbReference>
<dbReference type="Pfam" id="PF18758">
    <property type="entry name" value="KDZ"/>
    <property type="match status" value="1"/>
</dbReference>
<dbReference type="AlphaFoldDB" id="A0A5C3NQH3"/>
<keyword evidence="4" id="KW-1185">Reference proteome</keyword>
<reference evidence="3 4" key="1">
    <citation type="journal article" date="2019" name="Nat. Ecol. Evol.">
        <title>Megaphylogeny resolves global patterns of mushroom evolution.</title>
        <authorList>
            <person name="Varga T."/>
            <person name="Krizsan K."/>
            <person name="Foldi C."/>
            <person name="Dima B."/>
            <person name="Sanchez-Garcia M."/>
            <person name="Sanchez-Ramirez S."/>
            <person name="Szollosi G.J."/>
            <person name="Szarkandi J.G."/>
            <person name="Papp V."/>
            <person name="Albert L."/>
            <person name="Andreopoulos W."/>
            <person name="Angelini C."/>
            <person name="Antonin V."/>
            <person name="Barry K.W."/>
            <person name="Bougher N.L."/>
            <person name="Buchanan P."/>
            <person name="Buyck B."/>
            <person name="Bense V."/>
            <person name="Catcheside P."/>
            <person name="Chovatia M."/>
            <person name="Cooper J."/>
            <person name="Damon W."/>
            <person name="Desjardin D."/>
            <person name="Finy P."/>
            <person name="Geml J."/>
            <person name="Haridas S."/>
            <person name="Hughes K."/>
            <person name="Justo A."/>
            <person name="Karasinski D."/>
            <person name="Kautmanova I."/>
            <person name="Kiss B."/>
            <person name="Kocsube S."/>
            <person name="Kotiranta H."/>
            <person name="LaButti K.M."/>
            <person name="Lechner B.E."/>
            <person name="Liimatainen K."/>
            <person name="Lipzen A."/>
            <person name="Lukacs Z."/>
            <person name="Mihaltcheva S."/>
            <person name="Morgado L.N."/>
            <person name="Niskanen T."/>
            <person name="Noordeloos M.E."/>
            <person name="Ohm R.A."/>
            <person name="Ortiz-Santana B."/>
            <person name="Ovrebo C."/>
            <person name="Racz N."/>
            <person name="Riley R."/>
            <person name="Savchenko A."/>
            <person name="Shiryaev A."/>
            <person name="Soop K."/>
            <person name="Spirin V."/>
            <person name="Szebenyi C."/>
            <person name="Tomsovsky M."/>
            <person name="Tulloss R.E."/>
            <person name="Uehling J."/>
            <person name="Grigoriev I.V."/>
            <person name="Vagvolgyi C."/>
            <person name="Papp T."/>
            <person name="Martin F.M."/>
            <person name="Miettinen O."/>
            <person name="Hibbett D.S."/>
            <person name="Nagy L.G."/>
        </authorList>
    </citation>
    <scope>NUCLEOTIDE SEQUENCE [LARGE SCALE GENOMIC DNA]</scope>
    <source>
        <strain evidence="3 4">HHB13444</strain>
    </source>
</reference>
<gene>
    <name evidence="3" type="ORF">K466DRAFT_505805</name>
</gene>
<dbReference type="InterPro" id="IPR040521">
    <property type="entry name" value="KDZ"/>
</dbReference>
<feature type="domain" description="CxC2-like cysteine cluster KDZ transposase-associated" evidence="2">
    <location>
        <begin position="1"/>
        <end position="82"/>
    </location>
</feature>
<evidence type="ECO:0000313" key="3">
    <source>
        <dbReference type="EMBL" id="TFK79292.1"/>
    </source>
</evidence>
<evidence type="ECO:0000259" key="2">
    <source>
        <dbReference type="Pfam" id="PF18803"/>
    </source>
</evidence>